<organism evidence="10 11">
    <name type="scientific">Xiphophorus couchianus</name>
    <name type="common">Monterrey platyfish</name>
    <dbReference type="NCBI Taxonomy" id="32473"/>
    <lineage>
        <taxon>Eukaryota</taxon>
        <taxon>Metazoa</taxon>
        <taxon>Chordata</taxon>
        <taxon>Craniata</taxon>
        <taxon>Vertebrata</taxon>
        <taxon>Euteleostomi</taxon>
        <taxon>Actinopterygii</taxon>
        <taxon>Neopterygii</taxon>
        <taxon>Teleostei</taxon>
        <taxon>Neoteleostei</taxon>
        <taxon>Acanthomorphata</taxon>
        <taxon>Ovalentaria</taxon>
        <taxon>Atherinomorphae</taxon>
        <taxon>Cyprinodontiformes</taxon>
        <taxon>Poeciliidae</taxon>
        <taxon>Poeciliinae</taxon>
        <taxon>Xiphophorus</taxon>
    </lineage>
</organism>
<dbReference type="GO" id="GO:0005543">
    <property type="term" value="F:phospholipid binding"/>
    <property type="evidence" value="ECO:0007669"/>
    <property type="project" value="TreeGrafter"/>
</dbReference>
<dbReference type="GO" id="GO:0005886">
    <property type="term" value="C:plasma membrane"/>
    <property type="evidence" value="ECO:0007669"/>
    <property type="project" value="TreeGrafter"/>
</dbReference>
<dbReference type="STRING" id="32473.ENSXCOP00000014363"/>
<feature type="domain" description="ENTH" evidence="9">
    <location>
        <begin position="12"/>
        <end position="144"/>
    </location>
</feature>
<keyword evidence="5" id="KW-0677">Repeat</keyword>
<evidence type="ECO:0000256" key="8">
    <source>
        <dbReference type="SAM" id="MobiDB-lite"/>
    </source>
</evidence>
<dbReference type="InterPro" id="IPR013809">
    <property type="entry name" value="ENTH"/>
</dbReference>
<dbReference type="SMART" id="SM00273">
    <property type="entry name" value="ENTH"/>
    <property type="match status" value="1"/>
</dbReference>
<feature type="region of interest" description="Disordered" evidence="8">
    <location>
        <begin position="138"/>
        <end position="204"/>
    </location>
</feature>
<dbReference type="Proteomes" id="UP000261380">
    <property type="component" value="Unplaced"/>
</dbReference>
<evidence type="ECO:0000256" key="7">
    <source>
        <dbReference type="SAM" id="Coils"/>
    </source>
</evidence>
<accession>A0A3B5LQH7</accession>
<dbReference type="GO" id="GO:0006897">
    <property type="term" value="P:endocytosis"/>
    <property type="evidence" value="ECO:0007669"/>
    <property type="project" value="TreeGrafter"/>
</dbReference>
<evidence type="ECO:0000256" key="2">
    <source>
        <dbReference type="ARBA" id="ARBA00010130"/>
    </source>
</evidence>
<dbReference type="InterPro" id="IPR003903">
    <property type="entry name" value="UIM_dom"/>
</dbReference>
<feature type="compositionally biased region" description="Polar residues" evidence="8">
    <location>
        <begin position="473"/>
        <end position="491"/>
    </location>
</feature>
<keyword evidence="6" id="KW-0446">Lipid-binding</keyword>
<dbReference type="Ensembl" id="ENSXCOT00000014547.1">
    <property type="protein sequence ID" value="ENSXCOP00000014363.1"/>
    <property type="gene ID" value="ENSXCOG00000010892.1"/>
</dbReference>
<dbReference type="InterPro" id="IPR008942">
    <property type="entry name" value="ENTH_VHS"/>
</dbReference>
<keyword evidence="11" id="KW-1185">Reference proteome</keyword>
<keyword evidence="7" id="KW-0175">Coiled coil</keyword>
<evidence type="ECO:0000313" key="10">
    <source>
        <dbReference type="Ensembl" id="ENSXCOP00000014363.1"/>
    </source>
</evidence>
<feature type="compositionally biased region" description="Low complexity" evidence="8">
    <location>
        <begin position="175"/>
        <end position="184"/>
    </location>
</feature>
<evidence type="ECO:0000256" key="5">
    <source>
        <dbReference type="ARBA" id="ARBA00022737"/>
    </source>
</evidence>
<dbReference type="SMART" id="SM00726">
    <property type="entry name" value="UIM"/>
    <property type="match status" value="4"/>
</dbReference>
<dbReference type="Pfam" id="PF01417">
    <property type="entry name" value="ENTH"/>
    <property type="match status" value="1"/>
</dbReference>
<comment type="similarity">
    <text evidence="2">Belongs to the epsin family.</text>
</comment>
<dbReference type="Pfam" id="PF02809">
    <property type="entry name" value="UIM"/>
    <property type="match status" value="4"/>
</dbReference>
<name>A0A3B5LQH7_9TELE</name>
<dbReference type="GO" id="GO:0005768">
    <property type="term" value="C:endosome"/>
    <property type="evidence" value="ECO:0007669"/>
    <property type="project" value="TreeGrafter"/>
</dbReference>
<feature type="region of interest" description="Disordered" evidence="8">
    <location>
        <begin position="473"/>
        <end position="529"/>
    </location>
</feature>
<evidence type="ECO:0000256" key="1">
    <source>
        <dbReference type="ARBA" id="ARBA00004496"/>
    </source>
</evidence>
<feature type="coiled-coil region" evidence="7">
    <location>
        <begin position="3"/>
        <end position="30"/>
    </location>
</feature>
<dbReference type="PROSITE" id="PS50942">
    <property type="entry name" value="ENTH"/>
    <property type="match status" value="1"/>
</dbReference>
<reference evidence="10" key="1">
    <citation type="submission" date="2025-08" db="UniProtKB">
        <authorList>
            <consortium name="Ensembl"/>
        </authorList>
    </citation>
    <scope>IDENTIFICATION</scope>
</reference>
<evidence type="ECO:0000256" key="6">
    <source>
        <dbReference type="ARBA" id="ARBA00023121"/>
    </source>
</evidence>
<reference evidence="10" key="2">
    <citation type="submission" date="2025-09" db="UniProtKB">
        <authorList>
            <consortium name="Ensembl"/>
        </authorList>
    </citation>
    <scope>IDENTIFICATION</scope>
</reference>
<proteinExistence type="inferred from homology"/>
<sequence length="529" mass="58077">MQSSSLRRQMKNMVNNYTEAEIKVREATSNDPWGPSSTLMAEIADLTYNVVAFTEVMGMILKRLNDHGKNWRHVYKALTLLDYLVKASSERVVKSCRDNIYTIQTLKDFQYIDRDGHDQGIHVREKAKQLAALLKDDGKLKSERSQAQKTKSRVGRGSAGHTVRQSQDDFNRCRSPSYNSSPSSRLDPDVEQAIPASSGEEELQLQLALAMSREESEKPPPTVGIDEQTQLQIAMKLSKEEAQKVKPVKRAPPPAMEMDEDAELQLALSLSKKEHQQEQRTRRGDDSDLQKALEESKREMEGKGGTAFMDLVDIFAVPTDAPPSDILHVTIYSSLLGFVYPTFLRCCLSLLLDGDLFDEAMDGGHASINGQDEDNSDLFNMSGLRDSLANTKPRACRTPESFLGPTAASLVDLNVLIPTNPPAKTTNPFLAGLSAPSAVNPFQAEQPKVSLNEMSSSFASPVSQSTSLPYSASLPLPTSHQGAAIPSSLTHPTPPGLELPVKLPEPLLPFSSASNEESQASQININPFL</sequence>
<dbReference type="FunFam" id="1.25.40.90:FF:000002">
    <property type="entry name" value="epsin-2 isoform X1"/>
    <property type="match status" value="1"/>
</dbReference>
<dbReference type="SUPFAM" id="SSF48464">
    <property type="entry name" value="ENTH/VHS domain"/>
    <property type="match status" value="1"/>
</dbReference>
<dbReference type="PROSITE" id="PS50330">
    <property type="entry name" value="UIM"/>
    <property type="match status" value="3"/>
</dbReference>
<dbReference type="CDD" id="cd16990">
    <property type="entry name" value="ENTH_Epsin"/>
    <property type="match status" value="1"/>
</dbReference>
<dbReference type="GO" id="GO:0030276">
    <property type="term" value="F:clathrin binding"/>
    <property type="evidence" value="ECO:0007669"/>
    <property type="project" value="TreeGrafter"/>
</dbReference>
<dbReference type="GO" id="GO:0030125">
    <property type="term" value="C:clathrin vesicle coat"/>
    <property type="evidence" value="ECO:0007669"/>
    <property type="project" value="TreeGrafter"/>
</dbReference>
<evidence type="ECO:0000259" key="9">
    <source>
        <dbReference type="PROSITE" id="PS50942"/>
    </source>
</evidence>
<dbReference type="GeneTree" id="ENSGT00940000158217"/>
<comment type="subcellular location">
    <subcellularLocation>
        <location evidence="1">Cytoplasm</location>
    </subcellularLocation>
</comment>
<evidence type="ECO:0000256" key="3">
    <source>
        <dbReference type="ARBA" id="ARBA00022490"/>
    </source>
</evidence>
<feature type="compositionally biased region" description="Low complexity" evidence="8">
    <location>
        <begin position="498"/>
        <end position="522"/>
    </location>
</feature>
<dbReference type="AlphaFoldDB" id="A0A3B5LQH7"/>
<keyword evidence="3" id="KW-0963">Cytoplasm</keyword>
<protein>
    <submittedName>
        <fullName evidence="10">Epsin 3a</fullName>
    </submittedName>
</protein>
<feature type="region of interest" description="Disordered" evidence="8">
    <location>
        <begin position="271"/>
        <end position="302"/>
    </location>
</feature>
<evidence type="ECO:0000256" key="4">
    <source>
        <dbReference type="ARBA" id="ARBA00022553"/>
    </source>
</evidence>
<evidence type="ECO:0000313" key="11">
    <source>
        <dbReference type="Proteomes" id="UP000261380"/>
    </source>
</evidence>
<keyword evidence="4" id="KW-0597">Phosphoprotein</keyword>
<dbReference type="Gene3D" id="1.25.40.90">
    <property type="match status" value="1"/>
</dbReference>
<dbReference type="PANTHER" id="PTHR12276:SF112">
    <property type="entry name" value="EPSIN 3A-RELATED"/>
    <property type="match status" value="1"/>
</dbReference>
<dbReference type="PANTHER" id="PTHR12276">
    <property type="entry name" value="EPSIN/ENT-RELATED"/>
    <property type="match status" value="1"/>
</dbReference>